<comment type="caution">
    <text evidence="2">The sequence shown here is derived from an EMBL/GenBank/DDBJ whole genome shotgun (WGS) entry which is preliminary data.</text>
</comment>
<accession>A0ABW4RX13</accession>
<evidence type="ECO:0000313" key="2">
    <source>
        <dbReference type="EMBL" id="MFD1890776.1"/>
    </source>
</evidence>
<feature type="region of interest" description="Disordered" evidence="1">
    <location>
        <begin position="32"/>
        <end position="58"/>
    </location>
</feature>
<dbReference type="Proteomes" id="UP001597326">
    <property type="component" value="Unassembled WGS sequence"/>
</dbReference>
<proteinExistence type="predicted"/>
<organism evidence="2 3">
    <name type="scientific">Luteococcus peritonei</name>
    <dbReference type="NCBI Taxonomy" id="88874"/>
    <lineage>
        <taxon>Bacteria</taxon>
        <taxon>Bacillati</taxon>
        <taxon>Actinomycetota</taxon>
        <taxon>Actinomycetes</taxon>
        <taxon>Propionibacteriales</taxon>
        <taxon>Propionibacteriaceae</taxon>
        <taxon>Luteococcus</taxon>
    </lineage>
</organism>
<name>A0ABW4RX13_9ACTN</name>
<dbReference type="EMBL" id="JBHUFZ010000026">
    <property type="protein sequence ID" value="MFD1890776.1"/>
    <property type="molecule type" value="Genomic_DNA"/>
</dbReference>
<dbReference type="RefSeq" id="WP_343874087.1">
    <property type="nucleotide sequence ID" value="NZ_BAAAIX010000025.1"/>
</dbReference>
<keyword evidence="3" id="KW-1185">Reference proteome</keyword>
<evidence type="ECO:0008006" key="4">
    <source>
        <dbReference type="Google" id="ProtNLM"/>
    </source>
</evidence>
<protein>
    <recommendedName>
        <fullName evidence="4">NADPH-dependent FMN reductase-like domain-containing protein</fullName>
    </recommendedName>
</protein>
<reference evidence="3" key="1">
    <citation type="journal article" date="2019" name="Int. J. Syst. Evol. Microbiol.">
        <title>The Global Catalogue of Microorganisms (GCM) 10K type strain sequencing project: providing services to taxonomists for standard genome sequencing and annotation.</title>
        <authorList>
            <consortium name="The Broad Institute Genomics Platform"/>
            <consortium name="The Broad Institute Genome Sequencing Center for Infectious Disease"/>
            <person name="Wu L."/>
            <person name="Ma J."/>
        </authorList>
    </citation>
    <scope>NUCLEOTIDE SEQUENCE [LARGE SCALE GENOMIC DNA]</scope>
    <source>
        <strain evidence="3">CAIM 431</strain>
    </source>
</reference>
<gene>
    <name evidence="2" type="ORF">ACFSCS_11370</name>
</gene>
<evidence type="ECO:0000313" key="3">
    <source>
        <dbReference type="Proteomes" id="UP001597326"/>
    </source>
</evidence>
<sequence length="58" mass="5857">MEINILVVTGSAVRGNAYASLATLADASAFGNPGGVARHARPTKPRIQNTTLPAGPLA</sequence>
<evidence type="ECO:0000256" key="1">
    <source>
        <dbReference type="SAM" id="MobiDB-lite"/>
    </source>
</evidence>